<comment type="caution">
    <text evidence="1">The sequence shown here is derived from an EMBL/GenBank/DDBJ whole genome shotgun (WGS) entry which is preliminary data.</text>
</comment>
<protein>
    <recommendedName>
        <fullName evidence="3">PIN domain-containing protein</fullName>
    </recommendedName>
</protein>
<reference evidence="1 2" key="1">
    <citation type="submission" date="2021-01" db="EMBL/GenBank/DDBJ databases">
        <title>Whole genome shotgun sequence of Catellatospora coxensis NBRC 107359.</title>
        <authorList>
            <person name="Komaki H."/>
            <person name="Tamura T."/>
        </authorList>
    </citation>
    <scope>NUCLEOTIDE SEQUENCE [LARGE SCALE GENOMIC DNA]</scope>
    <source>
        <strain evidence="1 2">NBRC 107359</strain>
    </source>
</reference>
<sequence length="129" mass="13571">MNITVVLDGSALRAYARLESVSVGELMQTVAEDGDLAGIPVLALVDLWPDLGKEEQDLLTDLIGRADSPVQVLPMHTDLVPAVAAPARALGHGPAHAVATVQDLGATLATFHPDHYADALDPYDILELS</sequence>
<evidence type="ECO:0008006" key="3">
    <source>
        <dbReference type="Google" id="ProtNLM"/>
    </source>
</evidence>
<dbReference type="Proteomes" id="UP000630887">
    <property type="component" value="Unassembled WGS sequence"/>
</dbReference>
<evidence type="ECO:0000313" key="2">
    <source>
        <dbReference type="Proteomes" id="UP000630887"/>
    </source>
</evidence>
<proteinExistence type="predicted"/>
<dbReference type="AlphaFoldDB" id="A0A8J3KVI1"/>
<keyword evidence="2" id="KW-1185">Reference proteome</keyword>
<dbReference type="EMBL" id="BONI01000005">
    <property type="protein sequence ID" value="GIG04164.1"/>
    <property type="molecule type" value="Genomic_DNA"/>
</dbReference>
<accession>A0A8J3KVI1</accession>
<organism evidence="1 2">
    <name type="scientific">Catellatospora coxensis</name>
    <dbReference type="NCBI Taxonomy" id="310354"/>
    <lineage>
        <taxon>Bacteria</taxon>
        <taxon>Bacillati</taxon>
        <taxon>Actinomycetota</taxon>
        <taxon>Actinomycetes</taxon>
        <taxon>Micromonosporales</taxon>
        <taxon>Micromonosporaceae</taxon>
        <taxon>Catellatospora</taxon>
    </lineage>
</organism>
<evidence type="ECO:0000313" key="1">
    <source>
        <dbReference type="EMBL" id="GIG04164.1"/>
    </source>
</evidence>
<name>A0A8J3KVI1_9ACTN</name>
<dbReference type="RefSeq" id="WP_203688737.1">
    <property type="nucleotide sequence ID" value="NZ_BAAALC010000011.1"/>
</dbReference>
<gene>
    <name evidence="1" type="ORF">Cco03nite_08640</name>
</gene>